<proteinExistence type="predicted"/>
<dbReference type="InterPro" id="IPR046796">
    <property type="entry name" value="Transposase_32_dom"/>
</dbReference>
<accession>A0A8S9RIG7</accession>
<evidence type="ECO:0000313" key="3">
    <source>
        <dbReference type="EMBL" id="KAF3572660.1"/>
    </source>
</evidence>
<feature type="domain" description="Putative plant transposon protein" evidence="2">
    <location>
        <begin position="19"/>
        <end position="182"/>
    </location>
</feature>
<evidence type="ECO:0000259" key="2">
    <source>
        <dbReference type="Pfam" id="PF20167"/>
    </source>
</evidence>
<evidence type="ECO:0000256" key="1">
    <source>
        <dbReference type="SAM" id="MobiDB-lite"/>
    </source>
</evidence>
<name>A0A8S9RIG7_BRACR</name>
<organism evidence="3 4">
    <name type="scientific">Brassica cretica</name>
    <name type="common">Mustard</name>
    <dbReference type="NCBI Taxonomy" id="69181"/>
    <lineage>
        <taxon>Eukaryota</taxon>
        <taxon>Viridiplantae</taxon>
        <taxon>Streptophyta</taxon>
        <taxon>Embryophyta</taxon>
        <taxon>Tracheophyta</taxon>
        <taxon>Spermatophyta</taxon>
        <taxon>Magnoliopsida</taxon>
        <taxon>eudicotyledons</taxon>
        <taxon>Gunneridae</taxon>
        <taxon>Pentapetalae</taxon>
        <taxon>rosids</taxon>
        <taxon>malvids</taxon>
        <taxon>Brassicales</taxon>
        <taxon>Brassicaceae</taxon>
        <taxon>Brassiceae</taxon>
        <taxon>Brassica</taxon>
    </lineage>
</organism>
<sequence>MQEKSLKNLMYTVLDVPIYTLDVVYEFYANLGNMIKCDGTTCVYVRKHMYQFSPAIINSIFKTPCQEAYFPRMPWASESLDDAVKTMTRGKKKKWGNLSMLEVTPTMNILFKFCVFNWMPIANRSTLTIDHLKFIHMITEGRPLDSGVMVFDQLYELGQQAISGKSNKLLFPNLIQHILDTQHPIPVRGGDADPVAPIKMILGRKQGLPKKPPGTDSVRYFYNKDMGCIHRLLDTQSLAGHQCLCHQTRGLYGDLSNLGDSSSNEEGGTEDHERHSE</sequence>
<dbReference type="Pfam" id="PF20167">
    <property type="entry name" value="Transposase_32"/>
    <property type="match status" value="1"/>
</dbReference>
<evidence type="ECO:0000313" key="4">
    <source>
        <dbReference type="Proteomes" id="UP000712600"/>
    </source>
</evidence>
<reference evidence="3" key="1">
    <citation type="submission" date="2019-12" db="EMBL/GenBank/DDBJ databases">
        <title>Genome sequencing and annotation of Brassica cretica.</title>
        <authorList>
            <person name="Studholme D.J."/>
            <person name="Sarris P."/>
        </authorList>
    </citation>
    <scope>NUCLEOTIDE SEQUENCE</scope>
    <source>
        <strain evidence="3">PFS-109/04</strain>
        <tissue evidence="3">Leaf</tissue>
    </source>
</reference>
<dbReference type="EMBL" id="QGKX02000095">
    <property type="protein sequence ID" value="KAF3572660.1"/>
    <property type="molecule type" value="Genomic_DNA"/>
</dbReference>
<feature type="region of interest" description="Disordered" evidence="1">
    <location>
        <begin position="255"/>
        <end position="277"/>
    </location>
</feature>
<protein>
    <recommendedName>
        <fullName evidence="2">Putative plant transposon protein domain-containing protein</fullName>
    </recommendedName>
</protein>
<dbReference type="AlphaFoldDB" id="A0A8S9RIG7"/>
<gene>
    <name evidence="3" type="ORF">F2Q69_00059090</name>
</gene>
<comment type="caution">
    <text evidence="3">The sequence shown here is derived from an EMBL/GenBank/DDBJ whole genome shotgun (WGS) entry which is preliminary data.</text>
</comment>
<dbReference type="Proteomes" id="UP000712600">
    <property type="component" value="Unassembled WGS sequence"/>
</dbReference>